<evidence type="ECO:0000313" key="4">
    <source>
        <dbReference type="EMBL" id="QBE95387.1"/>
    </source>
</evidence>
<evidence type="ECO:0000256" key="1">
    <source>
        <dbReference type="ARBA" id="ARBA00023235"/>
    </source>
</evidence>
<accession>A0A4P6LX12</accession>
<dbReference type="PANTHER" id="PTHR43489:SF1">
    <property type="entry name" value="L-RIBULOSE-5-PHOSPHATE 3-EPIMERASE SGBU-RELATED"/>
    <property type="match status" value="1"/>
</dbReference>
<dbReference type="InterPro" id="IPR050417">
    <property type="entry name" value="Sugar_Epim/Isomerase"/>
</dbReference>
<evidence type="ECO:0000313" key="5">
    <source>
        <dbReference type="Proteomes" id="UP000289794"/>
    </source>
</evidence>
<proteinExistence type="predicted"/>
<dbReference type="NCBIfam" id="TIGR00542">
    <property type="entry name" value="hxl6Piso_put"/>
    <property type="match status" value="1"/>
</dbReference>
<dbReference type="InterPro" id="IPR013022">
    <property type="entry name" value="Xyl_isomerase-like_TIM-brl"/>
</dbReference>
<dbReference type="Proteomes" id="UP000289794">
    <property type="component" value="Chromosome"/>
</dbReference>
<dbReference type="NCBIfam" id="NF009688">
    <property type="entry name" value="PRK13209.1"/>
    <property type="match status" value="1"/>
</dbReference>
<dbReference type="PANTHER" id="PTHR43489">
    <property type="entry name" value="ISOMERASE"/>
    <property type="match status" value="1"/>
</dbReference>
<name>A0A4P6LX12_9FIRM</name>
<dbReference type="EMBL" id="CP035945">
    <property type="protein sequence ID" value="QBE95387.1"/>
    <property type="molecule type" value="Genomic_DNA"/>
</dbReference>
<dbReference type="GO" id="GO:0016861">
    <property type="term" value="F:intramolecular oxidoreductase activity, interconverting aldoses and ketoses"/>
    <property type="evidence" value="ECO:0007669"/>
    <property type="project" value="InterPro"/>
</dbReference>
<dbReference type="NCBIfam" id="NF009689">
    <property type="entry name" value="PRK13210.1"/>
    <property type="match status" value="1"/>
</dbReference>
<dbReference type="SUPFAM" id="SSF51658">
    <property type="entry name" value="Xylose isomerase-like"/>
    <property type="match status" value="1"/>
</dbReference>
<dbReference type="Pfam" id="PF01261">
    <property type="entry name" value="AP_endonuc_2"/>
    <property type="match status" value="1"/>
</dbReference>
<dbReference type="KEGG" id="bpro:PMF13cell1_00908"/>
<dbReference type="GO" id="GO:0019852">
    <property type="term" value="P:L-ascorbic acid metabolic process"/>
    <property type="evidence" value="ECO:0007669"/>
    <property type="project" value="TreeGrafter"/>
</dbReference>
<organism evidence="4 5">
    <name type="scientific">Blautia producta</name>
    <dbReference type="NCBI Taxonomy" id="33035"/>
    <lineage>
        <taxon>Bacteria</taxon>
        <taxon>Bacillati</taxon>
        <taxon>Bacillota</taxon>
        <taxon>Clostridia</taxon>
        <taxon>Lachnospirales</taxon>
        <taxon>Lachnospiraceae</taxon>
        <taxon>Blautia</taxon>
    </lineage>
</organism>
<feature type="domain" description="Xylose isomerase-like TIM barrel" evidence="3">
    <location>
        <begin position="24"/>
        <end position="241"/>
    </location>
</feature>
<gene>
    <name evidence="4" type="primary">ulaE_1</name>
    <name evidence="4" type="ORF">PMF13cell1_00908</name>
</gene>
<protein>
    <recommendedName>
        <fullName evidence="2">L-ribulose-5-phosphate 3-epimerase</fullName>
    </recommendedName>
</protein>
<evidence type="ECO:0000259" key="3">
    <source>
        <dbReference type="Pfam" id="PF01261"/>
    </source>
</evidence>
<evidence type="ECO:0000256" key="2">
    <source>
        <dbReference type="NCBIfam" id="TIGR00542"/>
    </source>
</evidence>
<sequence length="288" mass="32999">MGKDYTLGLYEKAMPEYLSWKEKLEAAKKAGFDFVEISIDETEERLSRLDMSQAERMEMLNLMRIVGIPIRTMCLSGHRKYPLGSHDIKMQQKSMEIMEKAIRLADDLGIRIIQLAGYDVYYEDSDDISRNNFIRNLKKAAEMAAEAGIIIGFETMETEFMNTVQKAMEYVLAVSSAYLEVYPDIGNITNAVSGKKEAVRQDLCYGKGHLVAMHLKETKPGIFREVEFGKGHVDFQTAIETGWELGIRKFVTEFWYTGNQNWEGNLLRARQMMSDILDKQRGVKQEAV</sequence>
<dbReference type="RefSeq" id="WP_130179957.1">
    <property type="nucleotide sequence ID" value="NZ_CP035945.1"/>
</dbReference>
<keyword evidence="1 4" id="KW-0413">Isomerase</keyword>
<dbReference type="GO" id="GO:0034015">
    <property type="term" value="F:L-ribulose-5-phosphate 3-epimerase activity"/>
    <property type="evidence" value="ECO:0007669"/>
    <property type="project" value="TreeGrafter"/>
</dbReference>
<dbReference type="InterPro" id="IPR036237">
    <property type="entry name" value="Xyl_isomerase-like_sf"/>
</dbReference>
<dbReference type="AlphaFoldDB" id="A0A4P6LX12"/>
<reference evidence="4 5" key="1">
    <citation type="submission" date="2019-01" db="EMBL/GenBank/DDBJ databases">
        <title>PMF-metabolizing Aryl O-demethylase.</title>
        <authorList>
            <person name="Kim M."/>
        </authorList>
    </citation>
    <scope>NUCLEOTIDE SEQUENCE [LARGE SCALE GENOMIC DNA]</scope>
    <source>
        <strain evidence="4 5">PMF1</strain>
    </source>
</reference>
<dbReference type="InterPro" id="IPR004560">
    <property type="entry name" value="L-Ru-5P_3-Epase"/>
</dbReference>
<dbReference type="Gene3D" id="3.20.20.150">
    <property type="entry name" value="Divalent-metal-dependent TIM barrel enzymes"/>
    <property type="match status" value="1"/>
</dbReference>